<dbReference type="GO" id="GO:0005737">
    <property type="term" value="C:cytoplasm"/>
    <property type="evidence" value="ECO:0007669"/>
    <property type="project" value="UniProtKB-SubCell"/>
</dbReference>
<gene>
    <name evidence="5" type="ORF">EIO64_13845</name>
</gene>
<evidence type="ECO:0000256" key="2">
    <source>
        <dbReference type="ARBA" id="ARBA00022490"/>
    </source>
</evidence>
<dbReference type="Gene3D" id="3.30.1340.10">
    <property type="entry name" value="HPr-like"/>
    <property type="match status" value="1"/>
</dbReference>
<dbReference type="NCBIfam" id="TIGR01003">
    <property type="entry name" value="PTS_HPr_family"/>
    <property type="match status" value="1"/>
</dbReference>
<keyword evidence="3" id="KW-0598">Phosphotransferase system</keyword>
<keyword evidence="6" id="KW-1185">Reference proteome</keyword>
<dbReference type="Pfam" id="PF00381">
    <property type="entry name" value="PTS-HPr"/>
    <property type="match status" value="1"/>
</dbReference>
<dbReference type="AlphaFoldDB" id="A0A4D7AM40"/>
<feature type="domain" description="HPr" evidence="4">
    <location>
        <begin position="1"/>
        <end position="87"/>
    </location>
</feature>
<evidence type="ECO:0000256" key="3">
    <source>
        <dbReference type="ARBA" id="ARBA00022683"/>
    </source>
</evidence>
<comment type="subcellular location">
    <subcellularLocation>
        <location evidence="1">Cytoplasm</location>
    </subcellularLocation>
</comment>
<evidence type="ECO:0000313" key="5">
    <source>
        <dbReference type="EMBL" id="QCI60159.1"/>
    </source>
</evidence>
<evidence type="ECO:0000256" key="1">
    <source>
        <dbReference type="ARBA" id="ARBA00004496"/>
    </source>
</evidence>
<dbReference type="SUPFAM" id="SSF55594">
    <property type="entry name" value="HPr-like"/>
    <property type="match status" value="1"/>
</dbReference>
<name>A0A4D7AM40_9FIRM</name>
<protein>
    <submittedName>
        <fullName evidence="5">HPr family phosphocarrier protein</fullName>
    </submittedName>
</protein>
<dbReference type="PANTHER" id="PTHR33705:SF2">
    <property type="entry name" value="PHOSPHOCARRIER PROTEIN NPR"/>
    <property type="match status" value="1"/>
</dbReference>
<dbReference type="PANTHER" id="PTHR33705">
    <property type="entry name" value="PHOSPHOCARRIER PROTEIN HPR"/>
    <property type="match status" value="1"/>
</dbReference>
<dbReference type="PROSITE" id="PS51350">
    <property type="entry name" value="PTS_HPR_DOM"/>
    <property type="match status" value="1"/>
</dbReference>
<keyword evidence="2" id="KW-0963">Cytoplasm</keyword>
<evidence type="ECO:0000259" key="4">
    <source>
        <dbReference type="PROSITE" id="PS51350"/>
    </source>
</evidence>
<dbReference type="RefSeq" id="WP_119310643.1">
    <property type="nucleotide sequence ID" value="NZ_CP034413.3"/>
</dbReference>
<dbReference type="InterPro" id="IPR000032">
    <property type="entry name" value="HPr-like"/>
</dbReference>
<dbReference type="InterPro" id="IPR050399">
    <property type="entry name" value="HPr"/>
</dbReference>
<evidence type="ECO:0000313" key="6">
    <source>
        <dbReference type="Proteomes" id="UP000298642"/>
    </source>
</evidence>
<dbReference type="Proteomes" id="UP000298642">
    <property type="component" value="Chromosome"/>
</dbReference>
<dbReference type="KEGG" id="obj:EIO64_13845"/>
<reference evidence="6" key="1">
    <citation type="submission" date="2018-12" db="EMBL/GenBank/DDBJ databases">
        <title>Dusodibacter welbiota gen. nov., sp. nov., isolated from human faeces and emended description of the Oscillibacter genus.</title>
        <authorList>
            <person name="Le Roy T."/>
            <person name="Van der Smissen P."/>
            <person name="Delzenne N."/>
            <person name="Muccioli G."/>
            <person name="Collet J.F."/>
            <person name="Cani P.D."/>
        </authorList>
    </citation>
    <scope>NUCLEOTIDE SEQUENCE [LARGE SCALE GENOMIC DNA]</scope>
    <source>
        <strain evidence="6">J115</strain>
    </source>
</reference>
<organism evidence="5 6">
    <name type="scientific">Dysosmobacter welbionis</name>
    <dbReference type="NCBI Taxonomy" id="2093857"/>
    <lineage>
        <taxon>Bacteria</taxon>
        <taxon>Bacillati</taxon>
        <taxon>Bacillota</taxon>
        <taxon>Clostridia</taxon>
        <taxon>Eubacteriales</taxon>
        <taxon>Oscillospiraceae</taxon>
        <taxon>Dysosmobacter</taxon>
    </lineage>
</organism>
<dbReference type="CDD" id="cd00367">
    <property type="entry name" value="PTS-HPr_like"/>
    <property type="match status" value="1"/>
</dbReference>
<dbReference type="InterPro" id="IPR035895">
    <property type="entry name" value="HPr-like_sf"/>
</dbReference>
<proteinExistence type="predicted"/>
<dbReference type="PRINTS" id="PR00107">
    <property type="entry name" value="PHOSPHOCPHPR"/>
</dbReference>
<dbReference type="GO" id="GO:0009401">
    <property type="term" value="P:phosphoenolpyruvate-dependent sugar phosphotransferase system"/>
    <property type="evidence" value="ECO:0007669"/>
    <property type="project" value="UniProtKB-KW"/>
</dbReference>
<accession>A0A4D7AM40</accession>
<sequence length="87" mass="9345">MTTRTLSLQLEEDFTTHTAALFVSHVNVFQSTIRIIAGERSINAKSLLGVVSFGFRQGQQVQVAADGPDEAEAVNALSQFFQSSASA</sequence>
<dbReference type="EMBL" id="CP034413">
    <property type="protein sequence ID" value="QCI60159.1"/>
    <property type="molecule type" value="Genomic_DNA"/>
</dbReference>
<dbReference type="GeneID" id="89521689"/>